<dbReference type="InterPro" id="IPR010982">
    <property type="entry name" value="Lambda_DNA-bd_dom_sf"/>
</dbReference>
<evidence type="ECO:0000259" key="1">
    <source>
        <dbReference type="PROSITE" id="PS50943"/>
    </source>
</evidence>
<dbReference type="SMART" id="SM00530">
    <property type="entry name" value="HTH_XRE"/>
    <property type="match status" value="1"/>
</dbReference>
<evidence type="ECO:0000313" key="2">
    <source>
        <dbReference type="EMBL" id="GAA1215201.1"/>
    </source>
</evidence>
<evidence type="ECO:0000313" key="3">
    <source>
        <dbReference type="Proteomes" id="UP001500037"/>
    </source>
</evidence>
<organism evidence="2 3">
    <name type="scientific">Kitasatospora nipponensis</name>
    <dbReference type="NCBI Taxonomy" id="258049"/>
    <lineage>
        <taxon>Bacteria</taxon>
        <taxon>Bacillati</taxon>
        <taxon>Actinomycetota</taxon>
        <taxon>Actinomycetes</taxon>
        <taxon>Kitasatosporales</taxon>
        <taxon>Streptomycetaceae</taxon>
        <taxon>Kitasatospora</taxon>
    </lineage>
</organism>
<dbReference type="RefSeq" id="WP_344437689.1">
    <property type="nucleotide sequence ID" value="NZ_BAAALF010000001.1"/>
</dbReference>
<comment type="caution">
    <text evidence="2">The sequence shown here is derived from an EMBL/GenBank/DDBJ whole genome shotgun (WGS) entry which is preliminary data.</text>
</comment>
<reference evidence="2 3" key="1">
    <citation type="journal article" date="2019" name="Int. J. Syst. Evol. Microbiol.">
        <title>The Global Catalogue of Microorganisms (GCM) 10K type strain sequencing project: providing services to taxonomists for standard genome sequencing and annotation.</title>
        <authorList>
            <consortium name="The Broad Institute Genomics Platform"/>
            <consortium name="The Broad Institute Genome Sequencing Center for Infectious Disease"/>
            <person name="Wu L."/>
            <person name="Ma J."/>
        </authorList>
    </citation>
    <scope>NUCLEOTIDE SEQUENCE [LARGE SCALE GENOMIC DNA]</scope>
    <source>
        <strain evidence="2 3">JCM 13004</strain>
    </source>
</reference>
<keyword evidence="3" id="KW-1185">Reference proteome</keyword>
<dbReference type="Gene3D" id="1.10.260.40">
    <property type="entry name" value="lambda repressor-like DNA-binding domains"/>
    <property type="match status" value="1"/>
</dbReference>
<dbReference type="CDD" id="cd00093">
    <property type="entry name" value="HTH_XRE"/>
    <property type="match status" value="1"/>
</dbReference>
<dbReference type="Proteomes" id="UP001500037">
    <property type="component" value="Unassembled WGS sequence"/>
</dbReference>
<dbReference type="Pfam" id="PF19054">
    <property type="entry name" value="DUF5753"/>
    <property type="match status" value="1"/>
</dbReference>
<accession>A0ABN1VKK6</accession>
<dbReference type="Pfam" id="PF13560">
    <property type="entry name" value="HTH_31"/>
    <property type="match status" value="1"/>
</dbReference>
<dbReference type="EMBL" id="BAAALF010000001">
    <property type="protein sequence ID" value="GAA1215201.1"/>
    <property type="molecule type" value="Genomic_DNA"/>
</dbReference>
<dbReference type="PROSITE" id="PS50943">
    <property type="entry name" value="HTH_CROC1"/>
    <property type="match status" value="1"/>
</dbReference>
<proteinExistence type="predicted"/>
<protein>
    <submittedName>
        <fullName evidence="2">Helix-turn-helix transcriptional regulator</fullName>
    </submittedName>
</protein>
<name>A0ABN1VKK6_9ACTN</name>
<dbReference type="InterPro" id="IPR043917">
    <property type="entry name" value="DUF5753"/>
</dbReference>
<dbReference type="InterPro" id="IPR001387">
    <property type="entry name" value="Cro/C1-type_HTH"/>
</dbReference>
<gene>
    <name evidence="2" type="ORF">GCM10009665_01290</name>
</gene>
<sequence>MPVEPTPRRRRLGTEIRRAREALGWSQEEAAQQLGYKALSTISKIENGTQGVKLQVLPHFFEVLQIHEEARRSQWRELVRRAAEPDWHQRYQGVVDDPLSDYLTEIEEALDLFHWDPGVLHGLLQVPEYERAIIEGSRAWTTADDIERFIAMRAEHRQVMAERQPPLKIWAVIPEGLLRQEVGGRPAARAQVEHLIDLLRGDPNTTIQILPLSAGAHAGMDGPFMLMSFATGSDTVTIEATRARLHLTDSESVEVYRTTSNHLKSDALGQKASLSLLKTIAKELAS</sequence>
<feature type="domain" description="HTH cro/C1-type" evidence="1">
    <location>
        <begin position="16"/>
        <end position="71"/>
    </location>
</feature>
<dbReference type="SUPFAM" id="SSF47413">
    <property type="entry name" value="lambda repressor-like DNA-binding domains"/>
    <property type="match status" value="1"/>
</dbReference>